<evidence type="ECO:0000256" key="2">
    <source>
        <dbReference type="ARBA" id="ARBA00022598"/>
    </source>
</evidence>
<accession>A0ABZ2ADZ8</accession>
<dbReference type="InterPro" id="IPR042099">
    <property type="entry name" value="ANL_N_sf"/>
</dbReference>
<evidence type="ECO:0000313" key="6">
    <source>
        <dbReference type="Proteomes" id="UP001432209"/>
    </source>
</evidence>
<dbReference type="Gene3D" id="3.30.300.30">
    <property type="match status" value="1"/>
</dbReference>
<dbReference type="InterPro" id="IPR000873">
    <property type="entry name" value="AMP-dep_synth/lig_dom"/>
</dbReference>
<evidence type="ECO:0000313" key="5">
    <source>
        <dbReference type="EMBL" id="WUX56616.1"/>
    </source>
</evidence>
<dbReference type="InterPro" id="IPR020845">
    <property type="entry name" value="AMP-binding_CS"/>
</dbReference>
<evidence type="ECO:0000259" key="3">
    <source>
        <dbReference type="Pfam" id="PF00501"/>
    </source>
</evidence>
<dbReference type="PROSITE" id="PS00455">
    <property type="entry name" value="AMP_BINDING"/>
    <property type="match status" value="1"/>
</dbReference>
<dbReference type="GO" id="GO:0016874">
    <property type="term" value="F:ligase activity"/>
    <property type="evidence" value="ECO:0007669"/>
    <property type="project" value="UniProtKB-KW"/>
</dbReference>
<dbReference type="PANTHER" id="PTHR24096:SF149">
    <property type="entry name" value="AMP-BINDING DOMAIN-CONTAINING PROTEIN-RELATED"/>
    <property type="match status" value="1"/>
</dbReference>
<dbReference type="Pfam" id="PF00501">
    <property type="entry name" value="AMP-binding"/>
    <property type="match status" value="1"/>
</dbReference>
<dbReference type="InterPro" id="IPR045851">
    <property type="entry name" value="AMP-bd_C_sf"/>
</dbReference>
<dbReference type="GeneID" id="91340147"/>
<reference evidence="5" key="1">
    <citation type="submission" date="2022-10" db="EMBL/GenBank/DDBJ databases">
        <title>The complete genomes of actinobacterial strains from the NBC collection.</title>
        <authorList>
            <person name="Joergensen T.S."/>
            <person name="Alvarez Arevalo M."/>
            <person name="Sterndorff E.B."/>
            <person name="Faurdal D."/>
            <person name="Vuksanovic O."/>
            <person name="Mourched A.-S."/>
            <person name="Charusanti P."/>
            <person name="Shaw S."/>
            <person name="Blin K."/>
            <person name="Weber T."/>
        </authorList>
    </citation>
    <scope>NUCLEOTIDE SEQUENCE</scope>
    <source>
        <strain evidence="5">NBC_01432</strain>
    </source>
</reference>
<dbReference type="EMBL" id="CP109495">
    <property type="protein sequence ID" value="WUX56616.1"/>
    <property type="molecule type" value="Genomic_DNA"/>
</dbReference>
<dbReference type="Pfam" id="PF13193">
    <property type="entry name" value="AMP-binding_C"/>
    <property type="match status" value="1"/>
</dbReference>
<protein>
    <submittedName>
        <fullName evidence="5">Fatty acid--CoA ligase family protein</fullName>
    </submittedName>
</protein>
<dbReference type="Proteomes" id="UP001432209">
    <property type="component" value="Chromosome"/>
</dbReference>
<name>A0ABZ2ADZ8_STRNV</name>
<evidence type="ECO:0000256" key="1">
    <source>
        <dbReference type="ARBA" id="ARBA00006432"/>
    </source>
</evidence>
<comment type="similarity">
    <text evidence="1">Belongs to the ATP-dependent AMP-binding enzyme family.</text>
</comment>
<dbReference type="InterPro" id="IPR025110">
    <property type="entry name" value="AMP-bd_C"/>
</dbReference>
<evidence type="ECO:0000259" key="4">
    <source>
        <dbReference type="Pfam" id="PF13193"/>
    </source>
</evidence>
<gene>
    <name evidence="5" type="ORF">OG442_36655</name>
</gene>
<proteinExistence type="inferred from homology"/>
<keyword evidence="2 5" id="KW-0436">Ligase</keyword>
<dbReference type="Gene3D" id="3.40.50.12780">
    <property type="entry name" value="N-terminal domain of ligase-like"/>
    <property type="match status" value="1"/>
</dbReference>
<dbReference type="RefSeq" id="WP_329081414.1">
    <property type="nucleotide sequence ID" value="NZ_CP109389.1"/>
</dbReference>
<feature type="domain" description="AMP-dependent synthetase/ligase" evidence="3">
    <location>
        <begin position="23"/>
        <end position="377"/>
    </location>
</feature>
<dbReference type="PANTHER" id="PTHR24096">
    <property type="entry name" value="LONG-CHAIN-FATTY-ACID--COA LIGASE"/>
    <property type="match status" value="1"/>
</dbReference>
<dbReference type="CDD" id="cd04433">
    <property type="entry name" value="AFD_class_I"/>
    <property type="match status" value="1"/>
</dbReference>
<keyword evidence="6" id="KW-1185">Reference proteome</keyword>
<feature type="domain" description="AMP-binding enzyme C-terminal" evidence="4">
    <location>
        <begin position="428"/>
        <end position="503"/>
    </location>
</feature>
<organism evidence="5 6">
    <name type="scientific">Streptomyces niveus</name>
    <name type="common">Streptomyces spheroides</name>
    <dbReference type="NCBI Taxonomy" id="193462"/>
    <lineage>
        <taxon>Bacteria</taxon>
        <taxon>Bacillati</taxon>
        <taxon>Actinomycetota</taxon>
        <taxon>Actinomycetes</taxon>
        <taxon>Kitasatosporales</taxon>
        <taxon>Streptomycetaceae</taxon>
        <taxon>Streptomyces</taxon>
    </lineage>
</organism>
<sequence length="527" mass="56835">MANKDHAPEHYVTRILAEATLDGARPVVRWRDTVITGTELDRSVQRVATALREAGVARDHAVAILTQVNSPWMLIVRYAAHLVGASVVYITGANHGIVTHELPVATRVRMLREAGASVLVFDESNAQLAETVDEMVPDKLVLCGLGHPASGTVSVDGRPVDDVSVDFTPEAPELAMVLYTSGTTGQPKGVCRSFGSWNAAALRGATYPRPVFLTMTAVSQTVAMIVDTVLAAGGSVLLRERFDPADFLRDVAAHRITETFMGVAQLYAILGHPDARTADLSSLRHVLYLGCPASPERLREAATLLPGVLAQSYGSTEAGRITVLRAADHERPELLATVGRAVPGVTIAIRDAETGHDLPVGQIGEVVVHSPEVMAGYVADPEHTARVIRDGWVHTGDFGSVDERGYVRLFGRMHEVVKVQDTRVSPTEVEKVLVGCPGVVDACVYGHRGPDLIEELHAAVVLGTEGAPSFDALRDHVARAMTPTHAPIRFVRWRRFPINNTGKVNRLRVREVSAEARGDSPDVLVDR</sequence>
<dbReference type="SUPFAM" id="SSF56801">
    <property type="entry name" value="Acetyl-CoA synthetase-like"/>
    <property type="match status" value="1"/>
</dbReference>